<dbReference type="EMBL" id="CAVLEF010000010">
    <property type="protein sequence ID" value="CAK1547945.1"/>
    <property type="molecule type" value="Genomic_DNA"/>
</dbReference>
<protein>
    <submittedName>
        <fullName evidence="1">Uncharacterized protein</fullName>
    </submittedName>
</protein>
<organism evidence="1 2">
    <name type="scientific">Leptosia nina</name>
    <dbReference type="NCBI Taxonomy" id="320188"/>
    <lineage>
        <taxon>Eukaryota</taxon>
        <taxon>Metazoa</taxon>
        <taxon>Ecdysozoa</taxon>
        <taxon>Arthropoda</taxon>
        <taxon>Hexapoda</taxon>
        <taxon>Insecta</taxon>
        <taxon>Pterygota</taxon>
        <taxon>Neoptera</taxon>
        <taxon>Endopterygota</taxon>
        <taxon>Lepidoptera</taxon>
        <taxon>Glossata</taxon>
        <taxon>Ditrysia</taxon>
        <taxon>Papilionoidea</taxon>
        <taxon>Pieridae</taxon>
        <taxon>Pierinae</taxon>
        <taxon>Leptosia</taxon>
    </lineage>
</organism>
<dbReference type="AlphaFoldDB" id="A0AAV1JH06"/>
<dbReference type="Proteomes" id="UP001497472">
    <property type="component" value="Unassembled WGS sequence"/>
</dbReference>
<evidence type="ECO:0000313" key="2">
    <source>
        <dbReference type="Proteomes" id="UP001497472"/>
    </source>
</evidence>
<reference evidence="1 2" key="1">
    <citation type="submission" date="2023-11" db="EMBL/GenBank/DDBJ databases">
        <authorList>
            <person name="Okamura Y."/>
        </authorList>
    </citation>
    <scope>NUCLEOTIDE SEQUENCE [LARGE SCALE GENOMIC DNA]</scope>
</reference>
<comment type="caution">
    <text evidence="1">The sequence shown here is derived from an EMBL/GenBank/DDBJ whole genome shotgun (WGS) entry which is preliminary data.</text>
</comment>
<proteinExistence type="predicted"/>
<keyword evidence="2" id="KW-1185">Reference proteome</keyword>
<accession>A0AAV1JH06</accession>
<sequence>MISTMMQKTLETNVSYVVNSEETTNCGFVVPLAGFGHIQSALGGKLPVIPIIYISPTLGNLLELVLLEAKHLVVGKIATIGPIAKCFTLFSFWDR</sequence>
<gene>
    <name evidence="1" type="ORF">LNINA_LOCUS7381</name>
</gene>
<name>A0AAV1JH06_9NEOP</name>
<evidence type="ECO:0000313" key="1">
    <source>
        <dbReference type="EMBL" id="CAK1547945.1"/>
    </source>
</evidence>